<protein>
    <submittedName>
        <fullName evidence="1">Uncharacterized protein</fullName>
    </submittedName>
</protein>
<reference evidence="1 2" key="1">
    <citation type="journal article" date="2020" name="Mol. Biol. Evol.">
        <title>Distinct Expression and Methylation Patterns for Genes with Different Fates following a Single Whole-Genome Duplication in Flowering Plants.</title>
        <authorList>
            <person name="Shi T."/>
            <person name="Rahmani R.S."/>
            <person name="Gugger P.F."/>
            <person name="Wang M."/>
            <person name="Li H."/>
            <person name="Zhang Y."/>
            <person name="Li Z."/>
            <person name="Wang Q."/>
            <person name="Van de Peer Y."/>
            <person name="Marchal K."/>
            <person name="Chen J."/>
        </authorList>
    </citation>
    <scope>NUCLEOTIDE SEQUENCE [LARGE SCALE GENOMIC DNA]</scope>
    <source>
        <tissue evidence="1">Leaf</tissue>
    </source>
</reference>
<organism evidence="1 2">
    <name type="scientific">Nelumbo nucifera</name>
    <name type="common">Sacred lotus</name>
    <dbReference type="NCBI Taxonomy" id="4432"/>
    <lineage>
        <taxon>Eukaryota</taxon>
        <taxon>Viridiplantae</taxon>
        <taxon>Streptophyta</taxon>
        <taxon>Embryophyta</taxon>
        <taxon>Tracheophyta</taxon>
        <taxon>Spermatophyta</taxon>
        <taxon>Magnoliopsida</taxon>
        <taxon>Proteales</taxon>
        <taxon>Nelumbonaceae</taxon>
        <taxon>Nelumbo</taxon>
    </lineage>
</organism>
<evidence type="ECO:0000313" key="2">
    <source>
        <dbReference type="Proteomes" id="UP000607653"/>
    </source>
</evidence>
<dbReference type="EMBL" id="DUZY01000008">
    <property type="protein sequence ID" value="DAD46851.1"/>
    <property type="molecule type" value="Genomic_DNA"/>
</dbReference>
<accession>A0A822ZTI5</accession>
<sequence length="32" mass="3868">MAFILDPHTCVRAVFVFMPERERERGEEILKF</sequence>
<keyword evidence="2" id="KW-1185">Reference proteome</keyword>
<dbReference type="AlphaFoldDB" id="A0A822ZTI5"/>
<proteinExistence type="predicted"/>
<dbReference type="Proteomes" id="UP000607653">
    <property type="component" value="Unassembled WGS sequence"/>
</dbReference>
<gene>
    <name evidence="1" type="ORF">HUJ06_016788</name>
</gene>
<name>A0A822ZTI5_NELNU</name>
<evidence type="ECO:0000313" key="1">
    <source>
        <dbReference type="EMBL" id="DAD46851.1"/>
    </source>
</evidence>
<comment type="caution">
    <text evidence="1">The sequence shown here is derived from an EMBL/GenBank/DDBJ whole genome shotgun (WGS) entry which is preliminary data.</text>
</comment>